<name>A0AA46DZS4_9FUSO</name>
<dbReference type="GO" id="GO:0032259">
    <property type="term" value="P:methylation"/>
    <property type="evidence" value="ECO:0007669"/>
    <property type="project" value="UniProtKB-KW"/>
</dbReference>
<dbReference type="InterPro" id="IPR053888">
    <property type="entry name" value="MRM3-like_sub_bind"/>
</dbReference>
<dbReference type="RefSeq" id="WP_134112559.1">
    <property type="nucleotide sequence ID" value="NZ_SOBG01000002.1"/>
</dbReference>
<dbReference type="GO" id="GO:0008173">
    <property type="term" value="F:RNA methyltransferase activity"/>
    <property type="evidence" value="ECO:0007669"/>
    <property type="project" value="InterPro"/>
</dbReference>
<sequence>MKIISSKENKIYKLIKKIKKKKYREKEKLFIAEGKKFLDFEYKPKYYILNENNIGLYSKLLEKEETYIFSEDLFYDITTQINSQGIILIYEYIPSCIEKIKNNIVILDKIQDPGNLGTIIRLVDAVGLKDIILTKGSVDIYNDKTIRSSMGSIFNLNISYLETDKLIKILKQKEYNIISTALTNETIEYTKMELKEKNAFVFGNEGNGISKEILDISTAKIKIPIYGSAESLNVGVATGIILYKYIEKVNS</sequence>
<feature type="domain" description="tRNA/rRNA methyltransferase SpoU type" evidence="4">
    <location>
        <begin position="104"/>
        <end position="243"/>
    </location>
</feature>
<dbReference type="InterPro" id="IPR029064">
    <property type="entry name" value="Ribosomal_eL30-like_sf"/>
</dbReference>
<dbReference type="Pfam" id="PF00588">
    <property type="entry name" value="SpoU_methylase"/>
    <property type="match status" value="1"/>
</dbReference>
<evidence type="ECO:0000259" key="5">
    <source>
        <dbReference type="Pfam" id="PF22435"/>
    </source>
</evidence>
<dbReference type="Proteomes" id="UP000294678">
    <property type="component" value="Unassembled WGS sequence"/>
</dbReference>
<dbReference type="GO" id="GO:0006396">
    <property type="term" value="P:RNA processing"/>
    <property type="evidence" value="ECO:0007669"/>
    <property type="project" value="InterPro"/>
</dbReference>
<comment type="caution">
    <text evidence="6">The sequence shown here is derived from an EMBL/GenBank/DDBJ whole genome shotgun (WGS) entry which is preliminary data.</text>
</comment>
<feature type="domain" description="MRM3-like substrate binding" evidence="5">
    <location>
        <begin position="11"/>
        <end position="87"/>
    </location>
</feature>
<evidence type="ECO:0000256" key="3">
    <source>
        <dbReference type="ARBA" id="ARBA00022679"/>
    </source>
</evidence>
<protein>
    <submittedName>
        <fullName evidence="6">TrmH family RNA methyltransferase</fullName>
    </submittedName>
</protein>
<dbReference type="EMBL" id="SOBG01000002">
    <property type="protein sequence ID" value="TDT71972.1"/>
    <property type="molecule type" value="Genomic_DNA"/>
</dbReference>
<keyword evidence="2 6" id="KW-0489">Methyltransferase</keyword>
<accession>A0AA46DZS4</accession>
<dbReference type="Pfam" id="PF22435">
    <property type="entry name" value="MRM3-like_sub_bind"/>
    <property type="match status" value="1"/>
</dbReference>
<reference evidence="6 7" key="1">
    <citation type="submission" date="2019-03" db="EMBL/GenBank/DDBJ databases">
        <title>Genomic Encyclopedia of Type Strains, Phase IV (KMG-IV): sequencing the most valuable type-strain genomes for metagenomic binning, comparative biology and taxonomic classification.</title>
        <authorList>
            <person name="Goeker M."/>
        </authorList>
    </citation>
    <scope>NUCLEOTIDE SEQUENCE [LARGE SCALE GENOMIC DNA]</scope>
    <source>
        <strain evidence="6 7">DSM 100055</strain>
    </source>
</reference>
<dbReference type="InterPro" id="IPR029026">
    <property type="entry name" value="tRNA_m1G_MTases_N"/>
</dbReference>
<evidence type="ECO:0000313" key="7">
    <source>
        <dbReference type="Proteomes" id="UP000294678"/>
    </source>
</evidence>
<keyword evidence="7" id="KW-1185">Reference proteome</keyword>
<dbReference type="SUPFAM" id="SSF55315">
    <property type="entry name" value="L30e-like"/>
    <property type="match status" value="1"/>
</dbReference>
<evidence type="ECO:0000256" key="1">
    <source>
        <dbReference type="ARBA" id="ARBA00007228"/>
    </source>
</evidence>
<dbReference type="InterPro" id="IPR001537">
    <property type="entry name" value="SpoU_MeTrfase"/>
</dbReference>
<keyword evidence="3" id="KW-0808">Transferase</keyword>
<proteinExistence type="inferred from homology"/>
<dbReference type="PANTHER" id="PTHR43191:SF2">
    <property type="entry name" value="RRNA METHYLTRANSFERASE 3, MITOCHONDRIAL"/>
    <property type="match status" value="1"/>
</dbReference>
<evidence type="ECO:0000259" key="4">
    <source>
        <dbReference type="Pfam" id="PF00588"/>
    </source>
</evidence>
<dbReference type="GO" id="GO:0003723">
    <property type="term" value="F:RNA binding"/>
    <property type="evidence" value="ECO:0007669"/>
    <property type="project" value="InterPro"/>
</dbReference>
<dbReference type="InterPro" id="IPR029028">
    <property type="entry name" value="Alpha/beta_knot_MTases"/>
</dbReference>
<dbReference type="SUPFAM" id="SSF75217">
    <property type="entry name" value="alpha/beta knot"/>
    <property type="match status" value="1"/>
</dbReference>
<evidence type="ECO:0000256" key="2">
    <source>
        <dbReference type="ARBA" id="ARBA00022603"/>
    </source>
</evidence>
<dbReference type="CDD" id="cd18095">
    <property type="entry name" value="SpoU-like_rRNA-MTase"/>
    <property type="match status" value="1"/>
</dbReference>
<dbReference type="PANTHER" id="PTHR43191">
    <property type="entry name" value="RRNA METHYLTRANSFERASE 3"/>
    <property type="match status" value="1"/>
</dbReference>
<evidence type="ECO:0000313" key="6">
    <source>
        <dbReference type="EMBL" id="TDT71972.1"/>
    </source>
</evidence>
<dbReference type="InterPro" id="IPR051259">
    <property type="entry name" value="rRNA_Methyltransferase"/>
</dbReference>
<dbReference type="Gene3D" id="3.40.1280.10">
    <property type="match status" value="1"/>
</dbReference>
<gene>
    <name evidence="6" type="ORF">EV215_0665</name>
</gene>
<dbReference type="Gene3D" id="3.30.1330.30">
    <property type="match status" value="1"/>
</dbReference>
<organism evidence="6 7">
    <name type="scientific">Hypnocyclicus thermotrophus</name>
    <dbReference type="NCBI Taxonomy" id="1627895"/>
    <lineage>
        <taxon>Bacteria</taxon>
        <taxon>Fusobacteriati</taxon>
        <taxon>Fusobacteriota</taxon>
        <taxon>Fusobacteriia</taxon>
        <taxon>Fusobacteriales</taxon>
        <taxon>Fusobacteriaceae</taxon>
        <taxon>Hypnocyclicus</taxon>
    </lineage>
</organism>
<comment type="similarity">
    <text evidence="1">Belongs to the class IV-like SAM-binding methyltransferase superfamily. RNA methyltransferase TrmH family.</text>
</comment>
<dbReference type="AlphaFoldDB" id="A0AA46DZS4"/>